<dbReference type="NCBIfam" id="NF003381">
    <property type="entry name" value="PRK04460.1"/>
    <property type="match status" value="1"/>
</dbReference>
<feature type="binding site" evidence="8">
    <location>
        <position position="92"/>
    </location>
    <ligand>
        <name>Ni(2+)</name>
        <dbReference type="ChEBI" id="CHEBI:49786"/>
    </ligand>
</feature>
<dbReference type="Pfam" id="PF08753">
    <property type="entry name" value="NikR_C"/>
    <property type="match status" value="1"/>
</dbReference>
<protein>
    <recommendedName>
        <fullName evidence="8">Putative nickel-responsive regulator</fullName>
    </recommendedName>
</protein>
<dbReference type="InterPro" id="IPR013321">
    <property type="entry name" value="Arc_rbn_hlx_hlx"/>
</dbReference>
<dbReference type="Proteomes" id="UP000092401">
    <property type="component" value="Unassembled WGS sequence"/>
</dbReference>
<dbReference type="EMBL" id="LNGF01000061">
    <property type="protein sequence ID" value="KYC46549.1"/>
    <property type="molecule type" value="Genomic_DNA"/>
</dbReference>
<dbReference type="EMBL" id="LNJC01000028">
    <property type="protein sequence ID" value="KYC49716.1"/>
    <property type="molecule type" value="Genomic_DNA"/>
</dbReference>
<evidence type="ECO:0000313" key="15">
    <source>
        <dbReference type="Proteomes" id="UP000092401"/>
    </source>
</evidence>
<dbReference type="EMBL" id="LNGE01000045">
    <property type="protein sequence ID" value="KYC44730.1"/>
    <property type="molecule type" value="Genomic_DNA"/>
</dbReference>
<evidence type="ECO:0000256" key="7">
    <source>
        <dbReference type="ARBA" id="ARBA00023163"/>
    </source>
</evidence>
<keyword evidence="3 8" id="KW-0533">Nickel</keyword>
<comment type="function">
    <text evidence="1 8">Transcriptional regulator.</text>
</comment>
<dbReference type="GO" id="GO:0016151">
    <property type="term" value="F:nickel cation binding"/>
    <property type="evidence" value="ECO:0007669"/>
    <property type="project" value="UniProtKB-UniRule"/>
</dbReference>
<dbReference type="SUPFAM" id="SSF47598">
    <property type="entry name" value="Ribbon-helix-helix"/>
    <property type="match status" value="1"/>
</dbReference>
<evidence type="ECO:0000256" key="5">
    <source>
        <dbReference type="ARBA" id="ARBA00023015"/>
    </source>
</evidence>
<dbReference type="InterPro" id="IPR022988">
    <property type="entry name" value="Ni_resp_reg_NikR"/>
</dbReference>
<evidence type="ECO:0000256" key="3">
    <source>
        <dbReference type="ARBA" id="ARBA00022596"/>
    </source>
</evidence>
<gene>
    <name evidence="11" type="ORF">APG10_01484</name>
    <name evidence="12" type="ORF">APG11_01827</name>
    <name evidence="13" type="ORF">APG12_01304</name>
</gene>
<dbReference type="HAMAP" id="MF_00476">
    <property type="entry name" value="NikR"/>
    <property type="match status" value="1"/>
</dbReference>
<evidence type="ECO:0000313" key="13">
    <source>
        <dbReference type="EMBL" id="KYC49716.1"/>
    </source>
</evidence>
<evidence type="ECO:0000259" key="9">
    <source>
        <dbReference type="Pfam" id="PF01402"/>
    </source>
</evidence>
<dbReference type="GO" id="GO:0003677">
    <property type="term" value="F:DNA binding"/>
    <property type="evidence" value="ECO:0007669"/>
    <property type="project" value="UniProtKB-KW"/>
</dbReference>
<dbReference type="Proteomes" id="UP000091929">
    <property type="component" value="Unassembled WGS sequence"/>
</dbReference>
<accession>A0A150IXH6</accession>
<feature type="domain" description="Transcription factor NikR nickel binding C-terminal" evidence="10">
    <location>
        <begin position="56"/>
        <end position="131"/>
    </location>
</feature>
<dbReference type="Gene3D" id="3.30.70.1150">
    <property type="entry name" value="ACT-like. Chain A, domain 2"/>
    <property type="match status" value="1"/>
</dbReference>
<dbReference type="InterPro" id="IPR050192">
    <property type="entry name" value="CopG/NikR_regulator"/>
</dbReference>
<evidence type="ECO:0000313" key="11">
    <source>
        <dbReference type="EMBL" id="KYC44730.1"/>
    </source>
</evidence>
<dbReference type="PANTHER" id="PTHR34719">
    <property type="entry name" value="NICKEL-RESPONSIVE REGULATOR"/>
    <property type="match status" value="1"/>
</dbReference>
<accession>A0A150INF1</accession>
<evidence type="ECO:0000313" key="12">
    <source>
        <dbReference type="EMBL" id="KYC46549.1"/>
    </source>
</evidence>
<keyword evidence="5 8" id="KW-0805">Transcription regulation</keyword>
<dbReference type="InterPro" id="IPR010985">
    <property type="entry name" value="Ribbon_hlx_hlx"/>
</dbReference>
<feature type="binding site" evidence="8">
    <location>
        <position position="90"/>
    </location>
    <ligand>
        <name>Ni(2+)</name>
        <dbReference type="ChEBI" id="CHEBI:49786"/>
    </ligand>
</feature>
<sequence length="139" mass="15760">MEGVLRFGVSIPPELLEKFDKIIGAEGYDSRSEAIRDMIRGYIVKRQWISGEEDAVCTISLVYDHTKRGIAEKITDVEHHHIKEIVTTSHVHLDEENCLEVIIIKGNSEKIRDFARYLLSIKGIKHGDFIIVSTGKGIE</sequence>
<dbReference type="NCBIfam" id="NF002815">
    <property type="entry name" value="PRK02967.1"/>
    <property type="match status" value="1"/>
</dbReference>
<evidence type="ECO:0000256" key="2">
    <source>
        <dbReference type="ARBA" id="ARBA00008478"/>
    </source>
</evidence>
<dbReference type="Pfam" id="PF01402">
    <property type="entry name" value="RHH_1"/>
    <property type="match status" value="1"/>
</dbReference>
<evidence type="ECO:0000259" key="10">
    <source>
        <dbReference type="Pfam" id="PF08753"/>
    </source>
</evidence>
<evidence type="ECO:0000256" key="8">
    <source>
        <dbReference type="HAMAP-Rule" id="MF_00476"/>
    </source>
</evidence>
<evidence type="ECO:0000256" key="1">
    <source>
        <dbReference type="ARBA" id="ARBA00002339"/>
    </source>
</evidence>
<dbReference type="InterPro" id="IPR002145">
    <property type="entry name" value="CopG"/>
</dbReference>
<organism evidence="11 15">
    <name type="scientific">Candidatus Methanofastidiosum methylothiophilum</name>
    <dbReference type="NCBI Taxonomy" id="1705564"/>
    <lineage>
        <taxon>Archaea</taxon>
        <taxon>Methanobacteriati</taxon>
        <taxon>Methanobacteriota</taxon>
        <taxon>Stenosarchaea group</taxon>
        <taxon>Candidatus Methanofastidiosia</taxon>
        <taxon>Candidatus Methanofastidiosales</taxon>
        <taxon>Candidatus Methanofastidiosaceae</taxon>
        <taxon>Candidatus Methanofastidiosum</taxon>
    </lineage>
</organism>
<dbReference type="GO" id="GO:0003700">
    <property type="term" value="F:DNA-binding transcription factor activity"/>
    <property type="evidence" value="ECO:0007669"/>
    <property type="project" value="UniProtKB-UniRule"/>
</dbReference>
<name>A0A150II79_9EURY</name>
<evidence type="ECO:0000256" key="4">
    <source>
        <dbReference type="ARBA" id="ARBA00022723"/>
    </source>
</evidence>
<keyword evidence="4 8" id="KW-0479">Metal-binding</keyword>
<dbReference type="CDD" id="cd22231">
    <property type="entry name" value="RHH_NikR_HicB-like"/>
    <property type="match status" value="1"/>
</dbReference>
<dbReference type="AlphaFoldDB" id="A0A150II79"/>
<feature type="domain" description="Ribbon-helix-helix protein CopG" evidence="9">
    <location>
        <begin position="6"/>
        <end position="44"/>
    </location>
</feature>
<feature type="binding site" evidence="8">
    <location>
        <position position="98"/>
    </location>
    <ligand>
        <name>Ni(2+)</name>
        <dbReference type="ChEBI" id="CHEBI:49786"/>
    </ligand>
</feature>
<comment type="similarity">
    <text evidence="2 8">Belongs to the transcriptional regulatory CopG/NikR family.</text>
</comment>
<keyword evidence="6 8" id="KW-0238">DNA-binding</keyword>
<dbReference type="InterPro" id="IPR014864">
    <property type="entry name" value="TF_NikR_Ni-bd_C"/>
</dbReference>
<evidence type="ECO:0000313" key="14">
    <source>
        <dbReference type="Proteomes" id="UP000091929"/>
    </source>
</evidence>
<dbReference type="PANTHER" id="PTHR34719:SF2">
    <property type="entry name" value="NICKEL-RESPONSIVE REGULATOR"/>
    <property type="match status" value="1"/>
</dbReference>
<accession>A0A150II79</accession>
<dbReference type="NCBIfam" id="NF002169">
    <property type="entry name" value="PRK01002.1"/>
    <property type="match status" value="1"/>
</dbReference>
<dbReference type="InterPro" id="IPR027271">
    <property type="entry name" value="Acetolactate_synth/TF_NikR_C"/>
</dbReference>
<dbReference type="InterPro" id="IPR045865">
    <property type="entry name" value="ACT-like_dom_sf"/>
</dbReference>
<dbReference type="GO" id="GO:0010045">
    <property type="term" value="P:response to nickel cation"/>
    <property type="evidence" value="ECO:0007669"/>
    <property type="project" value="InterPro"/>
</dbReference>
<dbReference type="Proteomes" id="UP000092403">
    <property type="component" value="Unassembled WGS sequence"/>
</dbReference>
<keyword evidence="7 8" id="KW-0804">Transcription</keyword>
<dbReference type="SUPFAM" id="SSF55021">
    <property type="entry name" value="ACT-like"/>
    <property type="match status" value="1"/>
</dbReference>
<evidence type="ECO:0000256" key="6">
    <source>
        <dbReference type="ARBA" id="ARBA00023125"/>
    </source>
</evidence>
<feature type="binding site" evidence="8">
    <location>
        <position position="79"/>
    </location>
    <ligand>
        <name>Ni(2+)</name>
        <dbReference type="ChEBI" id="CHEBI:49786"/>
    </ligand>
</feature>
<dbReference type="NCBIfam" id="NF001884">
    <property type="entry name" value="PRK00630.1"/>
    <property type="match status" value="1"/>
</dbReference>
<comment type="cofactor">
    <cofactor evidence="8">
        <name>Ni(2+)</name>
        <dbReference type="ChEBI" id="CHEBI:49786"/>
    </cofactor>
    <text evidence="8">Binds 1 nickel ion per subunit.</text>
</comment>
<comment type="caution">
    <text evidence="11">The sequence shown here is derived from an EMBL/GenBank/DDBJ whole genome shotgun (WGS) entry which is preliminary data.</text>
</comment>
<reference evidence="14 15" key="1">
    <citation type="journal article" date="2016" name="ISME J.">
        <title>Chasing the elusive Euryarchaeota class WSA2: genomes reveal a uniquely fastidious methyl-reducing methanogen.</title>
        <authorList>
            <person name="Nobu M.K."/>
            <person name="Narihiro T."/>
            <person name="Kuroda K."/>
            <person name="Mei R."/>
            <person name="Liu W.T."/>
        </authorList>
    </citation>
    <scope>NUCLEOTIDE SEQUENCE [LARGE SCALE GENOMIC DNA]</scope>
    <source>
        <strain evidence="11">B03fssc0709_Meth_Bin005</strain>
        <strain evidence="12">B15fssc0709_Meth_Bin003</strain>
        <strain evidence="13">BMIXfssc0709_Meth_Bin006</strain>
    </source>
</reference>
<dbReference type="Gene3D" id="1.10.1220.10">
    <property type="entry name" value="Met repressor-like"/>
    <property type="match status" value="1"/>
</dbReference>
<proteinExistence type="inferred from homology"/>